<dbReference type="InterPro" id="IPR041606">
    <property type="entry name" value="HydF_dimer"/>
</dbReference>
<dbReference type="CDD" id="cd00880">
    <property type="entry name" value="Era_like"/>
    <property type="match status" value="1"/>
</dbReference>
<evidence type="ECO:0000256" key="1">
    <source>
        <dbReference type="ARBA" id="ARBA00022741"/>
    </source>
</evidence>
<feature type="domain" description="Hydrogen maturase F tetramerization" evidence="5">
    <location>
        <begin position="278"/>
        <end position="393"/>
    </location>
</feature>
<dbReference type="InterPro" id="IPR040644">
    <property type="entry name" value="HydF_tetramer"/>
</dbReference>
<comment type="caution">
    <text evidence="6">The sequence shown here is derived from an EMBL/GenBank/DDBJ whole genome shotgun (WGS) entry which is preliminary data.</text>
</comment>
<dbReference type="GO" id="GO:0030488">
    <property type="term" value="P:tRNA methylation"/>
    <property type="evidence" value="ECO:0007669"/>
    <property type="project" value="TreeGrafter"/>
</dbReference>
<dbReference type="GO" id="GO:0002098">
    <property type="term" value="P:tRNA wobble uridine modification"/>
    <property type="evidence" value="ECO:0007669"/>
    <property type="project" value="TreeGrafter"/>
</dbReference>
<dbReference type="InterPro" id="IPR027417">
    <property type="entry name" value="P-loop_NTPase"/>
</dbReference>
<keyword evidence="1" id="KW-0547">Nucleotide-binding</keyword>
<dbReference type="Gene3D" id="3.40.50.11420">
    <property type="match status" value="1"/>
</dbReference>
<accession>A0A069RF64</accession>
<evidence type="ECO:0000259" key="3">
    <source>
        <dbReference type="Pfam" id="PF01926"/>
    </source>
</evidence>
<dbReference type="InterPro" id="IPR006073">
    <property type="entry name" value="GTP-bd"/>
</dbReference>
<dbReference type="OrthoDB" id="9811338at2"/>
<dbReference type="RefSeq" id="WP_038266087.1">
    <property type="nucleotide sequence ID" value="NZ_FSRH01000005.1"/>
</dbReference>
<proteinExistence type="predicted"/>
<dbReference type="SUPFAM" id="SSF52540">
    <property type="entry name" value="P-loop containing nucleoside triphosphate hydrolases"/>
    <property type="match status" value="1"/>
</dbReference>
<dbReference type="Proteomes" id="UP000027946">
    <property type="component" value="Unassembled WGS sequence"/>
</dbReference>
<dbReference type="AlphaFoldDB" id="A0A069RF64"/>
<dbReference type="InterPro" id="IPR023873">
    <property type="entry name" value="FeFe-hyd_GTPase_HydF"/>
</dbReference>
<protein>
    <submittedName>
        <fullName evidence="6">Putative GTP-binding protein</fullName>
    </submittedName>
</protein>
<evidence type="ECO:0000256" key="2">
    <source>
        <dbReference type="ARBA" id="ARBA00023134"/>
    </source>
</evidence>
<evidence type="ECO:0000259" key="5">
    <source>
        <dbReference type="Pfam" id="PF18133"/>
    </source>
</evidence>
<organism evidence="6 7">
    <name type="scientific">Peptoclostridium litorale DSM 5388</name>
    <dbReference type="NCBI Taxonomy" id="1121324"/>
    <lineage>
        <taxon>Bacteria</taxon>
        <taxon>Bacillati</taxon>
        <taxon>Bacillota</taxon>
        <taxon>Clostridia</taxon>
        <taxon>Peptostreptococcales</taxon>
        <taxon>Peptoclostridiaceae</taxon>
        <taxon>Peptoclostridium</taxon>
    </lineage>
</organism>
<dbReference type="NCBIfam" id="TIGR03918">
    <property type="entry name" value="GTP_HydF"/>
    <property type="match status" value="1"/>
</dbReference>
<dbReference type="GO" id="GO:0005525">
    <property type="term" value="F:GTP binding"/>
    <property type="evidence" value="ECO:0007669"/>
    <property type="project" value="UniProtKB-KW"/>
</dbReference>
<keyword evidence="7" id="KW-1185">Reference proteome</keyword>
<gene>
    <name evidence="6" type="ORF">CLIT_13c01720</name>
</gene>
<dbReference type="Gene3D" id="3.40.50.300">
    <property type="entry name" value="P-loop containing nucleotide triphosphate hydrolases"/>
    <property type="match status" value="1"/>
</dbReference>
<dbReference type="GO" id="GO:0005737">
    <property type="term" value="C:cytoplasm"/>
    <property type="evidence" value="ECO:0007669"/>
    <property type="project" value="TreeGrafter"/>
</dbReference>
<keyword evidence="2" id="KW-0342">GTP-binding</keyword>
<dbReference type="InterPro" id="IPR005225">
    <property type="entry name" value="Small_GTP-bd"/>
</dbReference>
<feature type="domain" description="Hydrogen maturase F dimerization" evidence="4">
    <location>
        <begin position="176"/>
        <end position="274"/>
    </location>
</feature>
<reference evidence="6 7" key="1">
    <citation type="submission" date="2014-03" db="EMBL/GenBank/DDBJ databases">
        <title>Genome sequence of Clostridium litorale W6, DSM 5388.</title>
        <authorList>
            <person name="Poehlein A."/>
            <person name="Jagirdar A."/>
            <person name="Khonsari B."/>
            <person name="Chibani C.M."/>
            <person name="Gutierrez Gutierrez D.A."/>
            <person name="Davydova E."/>
            <person name="Alghaithi H.S."/>
            <person name="Nair K.P."/>
            <person name="Dhamotharan K."/>
            <person name="Chandran L."/>
            <person name="G W."/>
            <person name="Daniel R."/>
        </authorList>
    </citation>
    <scope>NUCLEOTIDE SEQUENCE [LARGE SCALE GENOMIC DNA]</scope>
    <source>
        <strain evidence="6 7">W6</strain>
    </source>
</reference>
<dbReference type="NCBIfam" id="TIGR00231">
    <property type="entry name" value="small_GTP"/>
    <property type="match status" value="1"/>
</dbReference>
<name>A0A069RF64_PEPLI</name>
<evidence type="ECO:0000313" key="7">
    <source>
        <dbReference type="Proteomes" id="UP000027946"/>
    </source>
</evidence>
<dbReference type="Pfam" id="PF18128">
    <property type="entry name" value="HydF_dimer"/>
    <property type="match status" value="1"/>
</dbReference>
<dbReference type="eggNOG" id="COG1160">
    <property type="taxonomic scope" value="Bacteria"/>
</dbReference>
<dbReference type="PANTHER" id="PTHR42714">
    <property type="entry name" value="TRNA MODIFICATION GTPASE GTPBP3"/>
    <property type="match status" value="1"/>
</dbReference>
<sequence length="397" mass="43803">MLDTPKANRLHISIFGKRNAGKSSLINALTGQDMALVSDVAGTTTDPVYKAMELLPIGPVVIIDTAGLDDEGEIGQLRIKKSREVMEKTDLALLVFDSADSQFSFEKYWHGQLREKNIPVVGVVNKIDIRDVELESYKNDFDMPFVKVSTINNINIDLLKRAIQENAPKDFEAEVIVGDILPKKAIAVLVAPQDIQAPKGRLILPQVQTIRDILDHDAMALTVKDGELEQLLATLGRDPDIVITDSQIFGKISNIVPRHIPLTSFSVLMARYKGDLKRLVEGASHIDGLKSGDKVLIAEACTHHALEGDIGREKLPRWLREYTGADLEITVKAGVDFSDDLSQYSLVVHCGACMFNKKQMMSRLEKTVGSGIPITNYGTAIAHMNGILERVTEMFFA</sequence>
<dbReference type="STRING" id="1121324.CLIT_13c01720"/>
<feature type="domain" description="G" evidence="3">
    <location>
        <begin position="12"/>
        <end position="126"/>
    </location>
</feature>
<dbReference type="Gene3D" id="3.40.50.11410">
    <property type="match status" value="1"/>
</dbReference>
<evidence type="ECO:0000259" key="4">
    <source>
        <dbReference type="Pfam" id="PF18128"/>
    </source>
</evidence>
<dbReference type="PANTHER" id="PTHR42714:SF6">
    <property type="entry name" value="TRANSLATION INITIATION FACTOR IF-2"/>
    <property type="match status" value="1"/>
</dbReference>
<evidence type="ECO:0000313" key="6">
    <source>
        <dbReference type="EMBL" id="KDR94850.1"/>
    </source>
</evidence>
<dbReference type="EMBL" id="JJMM01000013">
    <property type="protein sequence ID" value="KDR94850.1"/>
    <property type="molecule type" value="Genomic_DNA"/>
</dbReference>
<dbReference type="Pfam" id="PF18133">
    <property type="entry name" value="HydF_tetramer"/>
    <property type="match status" value="1"/>
</dbReference>
<dbReference type="Pfam" id="PF01926">
    <property type="entry name" value="MMR_HSR1"/>
    <property type="match status" value="1"/>
</dbReference>